<feature type="transmembrane region" description="Helical" evidence="1">
    <location>
        <begin position="6"/>
        <end position="26"/>
    </location>
</feature>
<keyword evidence="1" id="KW-1133">Transmembrane helix</keyword>
<protein>
    <submittedName>
        <fullName evidence="2">Uncharacterized protein</fullName>
    </submittedName>
</protein>
<dbReference type="AlphaFoldDB" id="U1N5B2"/>
<proteinExistence type="predicted"/>
<evidence type="ECO:0000313" key="2">
    <source>
        <dbReference type="EMBL" id="ERG91795.1"/>
    </source>
</evidence>
<reference evidence="2 3" key="1">
    <citation type="journal article" date="2013" name="PLoS ONE">
        <title>Assembly-driven community genomics of a hypersaline microbial ecosystem.</title>
        <authorList>
            <person name="Podell S."/>
            <person name="Ugalde J.A."/>
            <person name="Narasingarao P."/>
            <person name="Banfield J.F."/>
            <person name="Heidelberg K.B."/>
            <person name="Allen E.E."/>
        </authorList>
    </citation>
    <scope>NUCLEOTIDE SEQUENCE [LARGE SCALE GENOMIC DNA]</scope>
    <source>
        <strain evidence="3">J07HQW1</strain>
    </source>
</reference>
<sequence length="195" mass="22313">FVVLPFVYTPIVIQFFTTYFAIEVLVPIRLWQSDIGIDFLDPEGVGGLRPIGELIKKSYYYIAIGLVGYALITYAPFINWGWTVDAEANLLFTAIWIITIGGVAFGVFVLHRFMYREKREEIHLLKKEFRAHLENPYDVKSYEVPEGDEELVADIEERISRVNATSEYPATFSIWSQLLLSIALPKLLQFVIAGL</sequence>
<feature type="transmembrane region" description="Helical" evidence="1">
    <location>
        <begin position="90"/>
        <end position="110"/>
    </location>
</feature>
<dbReference type="Proteomes" id="UP000030649">
    <property type="component" value="Unassembled WGS sequence"/>
</dbReference>
<name>U1N5B2_9EURY</name>
<organism evidence="2 3">
    <name type="scientific">Haloquadratum walsbyi J07HQW1</name>
    <dbReference type="NCBI Taxonomy" id="1238424"/>
    <lineage>
        <taxon>Archaea</taxon>
        <taxon>Methanobacteriati</taxon>
        <taxon>Methanobacteriota</taxon>
        <taxon>Stenosarchaea group</taxon>
        <taxon>Halobacteria</taxon>
        <taxon>Halobacteriales</taxon>
        <taxon>Haloferacaceae</taxon>
        <taxon>Haloquadratum</taxon>
    </lineage>
</organism>
<keyword evidence="1" id="KW-0812">Transmembrane</keyword>
<accession>U1N5B2</accession>
<dbReference type="HOGENOM" id="CLU_1444634_0_0_2"/>
<evidence type="ECO:0000313" key="3">
    <source>
        <dbReference type="Proteomes" id="UP000030649"/>
    </source>
</evidence>
<dbReference type="EMBL" id="KE356560">
    <property type="protein sequence ID" value="ERG91795.1"/>
    <property type="molecule type" value="Genomic_DNA"/>
</dbReference>
<gene>
    <name evidence="2" type="ORF">J07HQW1_01829</name>
</gene>
<feature type="non-terminal residue" evidence="2">
    <location>
        <position position="1"/>
    </location>
</feature>
<keyword evidence="1" id="KW-0472">Membrane</keyword>
<feature type="transmembrane region" description="Helical" evidence="1">
    <location>
        <begin position="59"/>
        <end position="78"/>
    </location>
</feature>
<evidence type="ECO:0000256" key="1">
    <source>
        <dbReference type="SAM" id="Phobius"/>
    </source>
</evidence>